<organism evidence="2 3">
    <name type="scientific">Paracholeplasma manati</name>
    <dbReference type="NCBI Taxonomy" id="591373"/>
    <lineage>
        <taxon>Bacteria</taxon>
        <taxon>Bacillati</taxon>
        <taxon>Mycoplasmatota</taxon>
        <taxon>Mollicutes</taxon>
        <taxon>Acholeplasmatales</taxon>
        <taxon>Acholeplasmataceae</taxon>
        <taxon>Paracholeplasma</taxon>
    </lineage>
</organism>
<feature type="transmembrane region" description="Helical" evidence="1">
    <location>
        <begin position="124"/>
        <end position="145"/>
    </location>
</feature>
<dbReference type="Proteomes" id="UP001177160">
    <property type="component" value="Unassembled WGS sequence"/>
</dbReference>
<comment type="caution">
    <text evidence="2">The sequence shown here is derived from an EMBL/GenBank/DDBJ whole genome shotgun (WGS) entry which is preliminary data.</text>
</comment>
<keyword evidence="1" id="KW-0472">Membrane</keyword>
<accession>A0ABT2Y3T1</accession>
<dbReference type="RefSeq" id="WP_263607503.1">
    <property type="nucleotide sequence ID" value="NZ_JAOVQM010000001.1"/>
</dbReference>
<feature type="transmembrane region" description="Helical" evidence="1">
    <location>
        <begin position="59"/>
        <end position="80"/>
    </location>
</feature>
<reference evidence="2" key="1">
    <citation type="submission" date="2022-09" db="EMBL/GenBank/DDBJ databases">
        <title>Novel Mycoplasma species identified in domestic and wild animals.</title>
        <authorList>
            <person name="Volokhov D.V."/>
            <person name="Furtak V.A."/>
            <person name="Zagorodnyaya T.A."/>
        </authorList>
    </citation>
    <scope>NUCLEOTIDE SEQUENCE</scope>
    <source>
        <strain evidence="2">Oakley</strain>
    </source>
</reference>
<keyword evidence="3" id="KW-1185">Reference proteome</keyword>
<dbReference type="PANTHER" id="PTHR31446">
    <property type="entry name" value="ACID PHOSPHATASE/VANADIUM-DEPENDENT HALOPEROXIDASE-RELATED PROTEIN"/>
    <property type="match status" value="1"/>
</dbReference>
<evidence type="ECO:0000256" key="1">
    <source>
        <dbReference type="SAM" id="Phobius"/>
    </source>
</evidence>
<dbReference type="Pfam" id="PF02681">
    <property type="entry name" value="DUF212"/>
    <property type="match status" value="1"/>
</dbReference>
<keyword evidence="1" id="KW-1133">Transmembrane helix</keyword>
<evidence type="ECO:0000313" key="3">
    <source>
        <dbReference type="Proteomes" id="UP001177160"/>
    </source>
</evidence>
<proteinExistence type="predicted"/>
<keyword evidence="1" id="KW-0812">Transmembrane</keyword>
<evidence type="ECO:0000313" key="2">
    <source>
        <dbReference type="EMBL" id="MCV2231391.1"/>
    </source>
</evidence>
<dbReference type="PANTHER" id="PTHR31446:SF29">
    <property type="entry name" value="ACID PHOSPHATASE_VANADIUM-DEPENDENT HALOPEROXIDASE-RELATED PROTEIN"/>
    <property type="match status" value="1"/>
</dbReference>
<sequence length="147" mass="15917">MDTAQQIINHSIIALLAAQFLKFITFSVKEKTFQPRALISTGGMPSSHSALVTSLTASIYLYEGIGLYFAISLTLALVVIHDSMGIRLEASKHAMMLNAINEKLGLENDHINKGKALKEPLGHFPIEVFAGFLLGILVSILGFYIGG</sequence>
<gene>
    <name evidence="2" type="ORF">N7548_00940</name>
</gene>
<protein>
    <submittedName>
        <fullName evidence="2">Divergent PAP2 family protein</fullName>
    </submittedName>
</protein>
<name>A0ABT2Y3T1_9MOLU</name>
<feature type="transmembrane region" description="Helical" evidence="1">
    <location>
        <begin position="7"/>
        <end position="28"/>
    </location>
</feature>
<dbReference type="EMBL" id="JAOVQM010000001">
    <property type="protein sequence ID" value="MCV2231391.1"/>
    <property type="molecule type" value="Genomic_DNA"/>
</dbReference>
<dbReference type="InterPro" id="IPR003832">
    <property type="entry name" value="DUF212"/>
</dbReference>